<feature type="domain" description="YCII-related" evidence="2">
    <location>
        <begin position="1"/>
        <end position="81"/>
    </location>
</feature>
<protein>
    <recommendedName>
        <fullName evidence="2">YCII-related domain-containing protein</fullName>
    </recommendedName>
</protein>
<proteinExistence type="inferred from homology"/>
<dbReference type="EMBL" id="CP025704">
    <property type="protein sequence ID" value="AUN96518.1"/>
    <property type="molecule type" value="Genomic_DNA"/>
</dbReference>
<dbReference type="Proteomes" id="UP000235584">
    <property type="component" value="Chromosome"/>
</dbReference>
<evidence type="ECO:0000256" key="1">
    <source>
        <dbReference type="ARBA" id="ARBA00007689"/>
    </source>
</evidence>
<dbReference type="PANTHER" id="PTHR37828:SF1">
    <property type="entry name" value="YCII-RELATED DOMAIN-CONTAINING PROTEIN"/>
    <property type="match status" value="1"/>
</dbReference>
<comment type="similarity">
    <text evidence="1">Belongs to the YciI family.</text>
</comment>
<dbReference type="Gene3D" id="3.30.70.1060">
    <property type="entry name" value="Dimeric alpha+beta barrel"/>
    <property type="match status" value="1"/>
</dbReference>
<organism evidence="3 4">
    <name type="scientific">Bacteriovorax stolpii</name>
    <name type="common">Bdellovibrio stolpii</name>
    <dbReference type="NCBI Taxonomy" id="960"/>
    <lineage>
        <taxon>Bacteria</taxon>
        <taxon>Pseudomonadati</taxon>
        <taxon>Bdellovibrionota</taxon>
        <taxon>Bacteriovoracia</taxon>
        <taxon>Bacteriovoracales</taxon>
        <taxon>Bacteriovoracaceae</taxon>
        <taxon>Bacteriovorax</taxon>
    </lineage>
</organism>
<dbReference type="AlphaFoldDB" id="A0A2K9NLX6"/>
<dbReference type="PANTHER" id="PTHR37828">
    <property type="entry name" value="GSR2449 PROTEIN"/>
    <property type="match status" value="1"/>
</dbReference>
<evidence type="ECO:0000313" key="4">
    <source>
        <dbReference type="Proteomes" id="UP000235584"/>
    </source>
</evidence>
<sequence length="92" mass="10619">MFIIELTYKKDMSFVEKHLEAHRSFLDDYYAKGVLVASGPKNPRDGGIILAREMDRAELEKILAQDPFWKEGVADFKITDFAVTKRSANFNY</sequence>
<dbReference type="InterPro" id="IPR011008">
    <property type="entry name" value="Dimeric_a/b-barrel"/>
</dbReference>
<evidence type="ECO:0000259" key="2">
    <source>
        <dbReference type="Pfam" id="PF03795"/>
    </source>
</evidence>
<dbReference type="KEGG" id="bsto:C0V70_00030"/>
<dbReference type="RefSeq" id="WP_102241813.1">
    <property type="nucleotide sequence ID" value="NZ_CP025704.1"/>
</dbReference>
<dbReference type="SUPFAM" id="SSF54909">
    <property type="entry name" value="Dimeric alpha+beta barrel"/>
    <property type="match status" value="1"/>
</dbReference>
<reference evidence="3 4" key="1">
    <citation type="submission" date="2018-01" db="EMBL/GenBank/DDBJ databases">
        <title>Complete genome sequence of Bacteriovorax stolpii DSM12778.</title>
        <authorList>
            <person name="Tang B."/>
            <person name="Chang J."/>
        </authorList>
    </citation>
    <scope>NUCLEOTIDE SEQUENCE [LARGE SCALE GENOMIC DNA]</scope>
    <source>
        <strain evidence="3 4">DSM 12778</strain>
    </source>
</reference>
<dbReference type="Pfam" id="PF03795">
    <property type="entry name" value="YCII"/>
    <property type="match status" value="1"/>
</dbReference>
<keyword evidence="4" id="KW-1185">Reference proteome</keyword>
<gene>
    <name evidence="3" type="ORF">C0V70_00030</name>
</gene>
<accession>A0A2K9NLX6</accession>
<evidence type="ECO:0000313" key="3">
    <source>
        <dbReference type="EMBL" id="AUN96518.1"/>
    </source>
</evidence>
<name>A0A2K9NLX6_BACTC</name>
<dbReference type="InterPro" id="IPR005545">
    <property type="entry name" value="YCII"/>
</dbReference>